<dbReference type="InterPro" id="IPR036661">
    <property type="entry name" value="Luciferase-like_sf"/>
</dbReference>
<dbReference type="EMBL" id="SMNA01000002">
    <property type="protein sequence ID" value="TDE97365.1"/>
    <property type="molecule type" value="Genomic_DNA"/>
</dbReference>
<dbReference type="NCBIfam" id="TIGR03885">
    <property type="entry name" value="flavin_revert"/>
    <property type="match status" value="1"/>
</dbReference>
<protein>
    <submittedName>
        <fullName evidence="3">TIGR03885 family FMN-dependent LLM class oxidoreductase</fullName>
        <ecNumber evidence="3">1.-.-.-</ecNumber>
    </submittedName>
</protein>
<comment type="caution">
    <text evidence="3">The sequence shown here is derived from an EMBL/GenBank/DDBJ whole genome shotgun (WGS) entry which is preliminary data.</text>
</comment>
<dbReference type="GO" id="GO:0016491">
    <property type="term" value="F:oxidoreductase activity"/>
    <property type="evidence" value="ECO:0007669"/>
    <property type="project" value="UniProtKB-KW"/>
</dbReference>
<evidence type="ECO:0000256" key="1">
    <source>
        <dbReference type="ARBA" id="ARBA00023002"/>
    </source>
</evidence>
<reference evidence="3 4" key="1">
    <citation type="submission" date="2019-03" db="EMBL/GenBank/DDBJ databases">
        <title>Genomic features of bacteria from cold environments.</title>
        <authorList>
            <person name="Shen L."/>
        </authorList>
    </citation>
    <scope>NUCLEOTIDE SEQUENCE [LARGE SCALE GENOMIC DNA]</scope>
    <source>
        <strain evidence="4">T3246-1</strain>
    </source>
</reference>
<dbReference type="Pfam" id="PF00296">
    <property type="entry name" value="Bac_luciferase"/>
    <property type="match status" value="1"/>
</dbReference>
<dbReference type="CDD" id="cd01097">
    <property type="entry name" value="Tetrahydromethanopterin_reductase"/>
    <property type="match status" value="1"/>
</dbReference>
<evidence type="ECO:0000313" key="3">
    <source>
        <dbReference type="EMBL" id="TDE97365.1"/>
    </source>
</evidence>
<keyword evidence="4" id="KW-1185">Reference proteome</keyword>
<sequence>MTRIGFHASHEQASPRQLLRDVQHAEKVGFDMAMCSDHIAPWSRRQGHAGNAWAWLGAALALTRFPVGSLAIPGARYHPAVLAHQLSTLAQMFPGRVWVALGSGEAMNEHITAVPWPRKETRVQRLEASVAIIRDLLAGEEVSRDGPVAVDRARLWDLPEDPPLLLAPAISADSASRVAAWADGLVTVVQPVETLREVVAAYRGAGGRGRLALQLHLSWASTEEEALALAHDQWRSNVFAPPAPADTMTTEAFDAFSARVPLEAVTQTVRVSADLGRHRAWIGEYAGLGFDDIYLHHVGQAQDAFLDVFGDQVLPAAREGGRS</sequence>
<feature type="domain" description="Luciferase-like" evidence="2">
    <location>
        <begin position="7"/>
        <end position="289"/>
    </location>
</feature>
<organism evidence="3 4">
    <name type="scientific">Occultella glacieicola</name>
    <dbReference type="NCBI Taxonomy" id="2518684"/>
    <lineage>
        <taxon>Bacteria</taxon>
        <taxon>Bacillati</taxon>
        <taxon>Actinomycetota</taxon>
        <taxon>Actinomycetes</taxon>
        <taxon>Micrococcales</taxon>
        <taxon>Ruaniaceae</taxon>
        <taxon>Occultella</taxon>
    </lineage>
</organism>
<dbReference type="InterPro" id="IPR019945">
    <property type="entry name" value="F420_G6P_DH-rel"/>
</dbReference>
<accession>A0ABY2E9B7</accession>
<dbReference type="PANTHER" id="PTHR43244:SF1">
    <property type="entry name" value="5,10-METHYLENETETRAHYDROMETHANOPTERIN REDUCTASE"/>
    <property type="match status" value="1"/>
</dbReference>
<dbReference type="PANTHER" id="PTHR43244">
    <property type="match status" value="1"/>
</dbReference>
<dbReference type="InterPro" id="IPR011251">
    <property type="entry name" value="Luciferase-like_dom"/>
</dbReference>
<name>A0ABY2E9B7_9MICO</name>
<dbReference type="InterPro" id="IPR023907">
    <property type="entry name" value="Non-F420_Flavin_OxRdtase"/>
</dbReference>
<dbReference type="InterPro" id="IPR050564">
    <property type="entry name" value="F420-G6PD/mer"/>
</dbReference>
<gene>
    <name evidence="3" type="ORF">EXU48_03985</name>
</gene>
<evidence type="ECO:0000259" key="2">
    <source>
        <dbReference type="Pfam" id="PF00296"/>
    </source>
</evidence>
<dbReference type="Gene3D" id="3.20.20.30">
    <property type="entry name" value="Luciferase-like domain"/>
    <property type="match status" value="1"/>
</dbReference>
<dbReference type="EC" id="1.-.-.-" evidence="3"/>
<dbReference type="Proteomes" id="UP000504882">
    <property type="component" value="Unassembled WGS sequence"/>
</dbReference>
<dbReference type="SUPFAM" id="SSF51679">
    <property type="entry name" value="Bacterial luciferase-like"/>
    <property type="match status" value="1"/>
</dbReference>
<evidence type="ECO:0000313" key="4">
    <source>
        <dbReference type="Proteomes" id="UP000504882"/>
    </source>
</evidence>
<dbReference type="RefSeq" id="WP_133106291.1">
    <property type="nucleotide sequence ID" value="NZ_SMNA01000002.1"/>
</dbReference>
<dbReference type="NCBIfam" id="TIGR03557">
    <property type="entry name" value="F420_G6P_family"/>
    <property type="match status" value="1"/>
</dbReference>
<keyword evidence="1 3" id="KW-0560">Oxidoreductase</keyword>
<proteinExistence type="predicted"/>